<feature type="chain" id="PRO_5025371614" evidence="1">
    <location>
        <begin position="26"/>
        <end position="98"/>
    </location>
</feature>
<dbReference type="OrthoDB" id="1736264at2759"/>
<comment type="caution">
    <text evidence="2">The sequence shown here is derived from an EMBL/GenBank/DDBJ whole genome shotgun (WGS) entry which is preliminary data.</text>
</comment>
<evidence type="ECO:0000313" key="2">
    <source>
        <dbReference type="EMBL" id="CAA7041063.1"/>
    </source>
</evidence>
<name>A0A6D2JHK1_9BRAS</name>
<dbReference type="EMBL" id="CACVBM020001240">
    <property type="protein sequence ID" value="CAA7041063.1"/>
    <property type="molecule type" value="Genomic_DNA"/>
</dbReference>
<keyword evidence="3" id="KW-1185">Reference proteome</keyword>
<sequence length="98" mass="10575">MKSAFVVLLAVTLVMSIVTVPNVEATEDIALTTLADQAFSPIMSTYEAPAPDADDAQPDRIGGIYIRIRGAMVARLTPDQKVACSIHVGFKIPNIYIR</sequence>
<evidence type="ECO:0000256" key="1">
    <source>
        <dbReference type="SAM" id="SignalP"/>
    </source>
</evidence>
<dbReference type="AlphaFoldDB" id="A0A6D2JHK1"/>
<keyword evidence="1" id="KW-0732">Signal</keyword>
<reference evidence="2" key="1">
    <citation type="submission" date="2020-01" db="EMBL/GenBank/DDBJ databases">
        <authorList>
            <person name="Mishra B."/>
        </authorList>
    </citation>
    <scope>NUCLEOTIDE SEQUENCE [LARGE SCALE GENOMIC DNA]</scope>
</reference>
<proteinExistence type="predicted"/>
<evidence type="ECO:0000313" key="3">
    <source>
        <dbReference type="Proteomes" id="UP000467841"/>
    </source>
</evidence>
<feature type="signal peptide" evidence="1">
    <location>
        <begin position="1"/>
        <end position="25"/>
    </location>
</feature>
<organism evidence="2 3">
    <name type="scientific">Microthlaspi erraticum</name>
    <dbReference type="NCBI Taxonomy" id="1685480"/>
    <lineage>
        <taxon>Eukaryota</taxon>
        <taxon>Viridiplantae</taxon>
        <taxon>Streptophyta</taxon>
        <taxon>Embryophyta</taxon>
        <taxon>Tracheophyta</taxon>
        <taxon>Spermatophyta</taxon>
        <taxon>Magnoliopsida</taxon>
        <taxon>eudicotyledons</taxon>
        <taxon>Gunneridae</taxon>
        <taxon>Pentapetalae</taxon>
        <taxon>rosids</taxon>
        <taxon>malvids</taxon>
        <taxon>Brassicales</taxon>
        <taxon>Brassicaceae</taxon>
        <taxon>Coluteocarpeae</taxon>
        <taxon>Microthlaspi</taxon>
    </lineage>
</organism>
<gene>
    <name evidence="2" type="ORF">MERR_LOCUS28298</name>
</gene>
<protein>
    <submittedName>
        <fullName evidence="2">Uncharacterized protein</fullName>
    </submittedName>
</protein>
<dbReference type="Proteomes" id="UP000467841">
    <property type="component" value="Unassembled WGS sequence"/>
</dbReference>
<accession>A0A6D2JHK1</accession>